<dbReference type="InterPro" id="IPR025659">
    <property type="entry name" value="Tubby-like_C"/>
</dbReference>
<dbReference type="OrthoDB" id="8775810at2759"/>
<accession>A0A507BU16</accession>
<evidence type="ECO:0000313" key="4">
    <source>
        <dbReference type="EMBL" id="TPX30731.1"/>
    </source>
</evidence>
<dbReference type="GO" id="GO:0061512">
    <property type="term" value="P:protein localization to cilium"/>
    <property type="evidence" value="ECO:0007669"/>
    <property type="project" value="TreeGrafter"/>
</dbReference>
<dbReference type="AlphaFoldDB" id="A0A507BU16"/>
<dbReference type="PANTHER" id="PTHR16517:SF7">
    <property type="entry name" value="PROTEIN KING TUBBY"/>
    <property type="match status" value="1"/>
</dbReference>
<evidence type="ECO:0000256" key="1">
    <source>
        <dbReference type="ARBA" id="ARBA00007129"/>
    </source>
</evidence>
<name>A0A507BU16_9FUNG</name>
<comment type="similarity">
    <text evidence="1">Belongs to the TUB family.</text>
</comment>
<dbReference type="Gene3D" id="3.20.90.10">
    <property type="entry name" value="Tubby Protein, Chain A"/>
    <property type="match status" value="1"/>
</dbReference>
<dbReference type="Pfam" id="PF01167">
    <property type="entry name" value="Tub"/>
    <property type="match status" value="1"/>
</dbReference>
<feature type="region of interest" description="Disordered" evidence="2">
    <location>
        <begin position="61"/>
        <end position="82"/>
    </location>
</feature>
<gene>
    <name evidence="4" type="ORF">SmJEL517_g05775</name>
</gene>
<proteinExistence type="inferred from homology"/>
<feature type="domain" description="Tubby C-terminal" evidence="3">
    <location>
        <begin position="199"/>
        <end position="458"/>
    </location>
</feature>
<dbReference type="InterPro" id="IPR000007">
    <property type="entry name" value="Tubby_C"/>
</dbReference>
<keyword evidence="5" id="KW-1185">Reference proteome</keyword>
<evidence type="ECO:0000259" key="3">
    <source>
        <dbReference type="Pfam" id="PF01167"/>
    </source>
</evidence>
<organism evidence="4 5">
    <name type="scientific">Synchytrium microbalum</name>
    <dbReference type="NCBI Taxonomy" id="1806994"/>
    <lineage>
        <taxon>Eukaryota</taxon>
        <taxon>Fungi</taxon>
        <taxon>Fungi incertae sedis</taxon>
        <taxon>Chytridiomycota</taxon>
        <taxon>Chytridiomycota incertae sedis</taxon>
        <taxon>Chytridiomycetes</taxon>
        <taxon>Synchytriales</taxon>
        <taxon>Synchytriaceae</taxon>
        <taxon>Synchytrium</taxon>
    </lineage>
</organism>
<evidence type="ECO:0000313" key="5">
    <source>
        <dbReference type="Proteomes" id="UP000319731"/>
    </source>
</evidence>
<dbReference type="Proteomes" id="UP000319731">
    <property type="component" value="Unassembled WGS sequence"/>
</dbReference>
<dbReference type="PRINTS" id="PR01573">
    <property type="entry name" value="SUPERTUBBY"/>
</dbReference>
<dbReference type="PANTHER" id="PTHR16517">
    <property type="entry name" value="TUBBY-RELATED"/>
    <property type="match status" value="1"/>
</dbReference>
<dbReference type="RefSeq" id="XP_031022326.1">
    <property type="nucleotide sequence ID" value="XM_031171701.1"/>
</dbReference>
<dbReference type="SUPFAM" id="SSF54518">
    <property type="entry name" value="Tubby C-terminal domain-like"/>
    <property type="match status" value="1"/>
</dbReference>
<evidence type="ECO:0000256" key="2">
    <source>
        <dbReference type="SAM" id="MobiDB-lite"/>
    </source>
</evidence>
<dbReference type="GeneID" id="42006998"/>
<protein>
    <recommendedName>
        <fullName evidence="3">Tubby C-terminal domain-containing protein</fullName>
    </recommendedName>
</protein>
<sequence>MEGSSHISKPLTRRNAIQMWQSPTQDDTFWDFGDDPGSSSTTLNDHSMHTLNHKLSGIGSDGGDSLDSSDEEYLLTPGTGPYHDAASTYNNDWLNDRNSSPYPHSLLRTRQMEPRTPAPTPVDGMHHAAADNMDDIVDMGVAINGNNINHNNTPPPPTHHHNYNHRPTLPPNLIDVVHPLTHFLRTHPSLSTTAIIDILTKPLPQGQKLLCKIIRHKEGVEKLYPSYEVFIEDPADTSKTFLMAARKRKKSRTSNYIITSTRLPVGNKKEKDAKDYKRDVIGKVRSNFLGTAFAIYDNGRNPMPNGLAGNAVGPIQRQKMLREELGSVIYDPNILGFKGPRKMTVLLPGMTRNGNRIPLRPTQSKDTLLEQYKSKNEREMLVLHNKSPQWNEETQSYVLNFNGRVTLASVKNFQIVHDNDLDYVILQFGRISENEFTMDFQYPLSAIQAFGIAITSFDAKLACE</sequence>
<dbReference type="STRING" id="1806994.A0A507BU16"/>
<dbReference type="GO" id="GO:0005929">
    <property type="term" value="C:cilium"/>
    <property type="evidence" value="ECO:0007669"/>
    <property type="project" value="TreeGrafter"/>
</dbReference>
<dbReference type="EMBL" id="QEAO01000058">
    <property type="protein sequence ID" value="TPX30731.1"/>
    <property type="molecule type" value="Genomic_DNA"/>
</dbReference>
<comment type="caution">
    <text evidence="4">The sequence shown here is derived from an EMBL/GenBank/DDBJ whole genome shotgun (WGS) entry which is preliminary data.</text>
</comment>
<reference evidence="4 5" key="1">
    <citation type="journal article" date="2019" name="Sci. Rep.">
        <title>Comparative genomics of chytrid fungi reveal insights into the obligate biotrophic and pathogenic lifestyle of Synchytrium endobioticum.</title>
        <authorList>
            <person name="van de Vossenberg B.T.L.H."/>
            <person name="Warris S."/>
            <person name="Nguyen H.D.T."/>
            <person name="van Gent-Pelzer M.P.E."/>
            <person name="Joly D.L."/>
            <person name="van de Geest H.C."/>
            <person name="Bonants P.J.M."/>
            <person name="Smith D.S."/>
            <person name="Levesque C.A."/>
            <person name="van der Lee T.A.J."/>
        </authorList>
    </citation>
    <scope>NUCLEOTIDE SEQUENCE [LARGE SCALE GENOMIC DNA]</scope>
    <source>
        <strain evidence="4 5">JEL517</strain>
    </source>
</reference>